<keyword evidence="1" id="KW-0808">Transferase</keyword>
<name>X1VU62_9ZZZZ</name>
<reference evidence="4" key="1">
    <citation type="journal article" date="2014" name="Front. Microbiol.">
        <title>High frequency of phylogenetically diverse reductive dehalogenase-homologous genes in deep subseafloor sedimentary metagenomes.</title>
        <authorList>
            <person name="Kawai M."/>
            <person name="Futagami T."/>
            <person name="Toyoda A."/>
            <person name="Takaki Y."/>
            <person name="Nishi S."/>
            <person name="Hori S."/>
            <person name="Arai W."/>
            <person name="Tsubouchi T."/>
            <person name="Morono Y."/>
            <person name="Uchiyama I."/>
            <person name="Ito T."/>
            <person name="Fujiyama A."/>
            <person name="Inagaki F."/>
            <person name="Takami H."/>
        </authorList>
    </citation>
    <scope>NUCLEOTIDE SEQUENCE</scope>
    <source>
        <strain evidence="4">Expedition CK06-06</strain>
    </source>
</reference>
<accession>X1VU62</accession>
<organism evidence="4">
    <name type="scientific">marine sediment metagenome</name>
    <dbReference type="NCBI Taxonomy" id="412755"/>
    <lineage>
        <taxon>unclassified sequences</taxon>
        <taxon>metagenomes</taxon>
        <taxon>ecological metagenomes</taxon>
    </lineage>
</organism>
<dbReference type="SUPFAM" id="SSF55729">
    <property type="entry name" value="Acyl-CoA N-acyltransferases (Nat)"/>
    <property type="match status" value="1"/>
</dbReference>
<feature type="domain" description="N-acetyltransferase" evidence="3">
    <location>
        <begin position="3"/>
        <end position="145"/>
    </location>
</feature>
<dbReference type="Pfam" id="PF00583">
    <property type="entry name" value="Acetyltransf_1"/>
    <property type="match status" value="1"/>
</dbReference>
<dbReference type="AlphaFoldDB" id="X1VU62"/>
<dbReference type="PANTHER" id="PTHR10545">
    <property type="entry name" value="DIAMINE N-ACETYLTRANSFERASE"/>
    <property type="match status" value="1"/>
</dbReference>
<dbReference type="InterPro" id="IPR000182">
    <property type="entry name" value="GNAT_dom"/>
</dbReference>
<protein>
    <recommendedName>
        <fullName evidence="3">N-acetyltransferase domain-containing protein</fullName>
    </recommendedName>
</protein>
<dbReference type="CDD" id="cd04301">
    <property type="entry name" value="NAT_SF"/>
    <property type="match status" value="1"/>
</dbReference>
<comment type="caution">
    <text evidence="4">The sequence shown here is derived from an EMBL/GenBank/DDBJ whole genome shotgun (WGS) entry which is preliminary data.</text>
</comment>
<evidence type="ECO:0000313" key="4">
    <source>
        <dbReference type="EMBL" id="GAJ24672.1"/>
    </source>
</evidence>
<dbReference type="EMBL" id="BARW01036131">
    <property type="protein sequence ID" value="GAJ24672.1"/>
    <property type="molecule type" value="Genomic_DNA"/>
</dbReference>
<dbReference type="InterPro" id="IPR051016">
    <property type="entry name" value="Diverse_Substrate_AcTransf"/>
</dbReference>
<evidence type="ECO:0000259" key="3">
    <source>
        <dbReference type="PROSITE" id="PS51186"/>
    </source>
</evidence>
<keyword evidence="2" id="KW-0012">Acyltransferase</keyword>
<dbReference type="Gene3D" id="3.40.630.30">
    <property type="match status" value="1"/>
</dbReference>
<gene>
    <name evidence="4" type="ORF">S12H4_56172</name>
</gene>
<dbReference type="PROSITE" id="PS51186">
    <property type="entry name" value="GNAT"/>
    <property type="match status" value="1"/>
</dbReference>
<dbReference type="PANTHER" id="PTHR10545:SF29">
    <property type="entry name" value="GH14572P-RELATED"/>
    <property type="match status" value="1"/>
</dbReference>
<dbReference type="GO" id="GO:0008080">
    <property type="term" value="F:N-acetyltransferase activity"/>
    <property type="evidence" value="ECO:0007669"/>
    <property type="project" value="TreeGrafter"/>
</dbReference>
<dbReference type="InterPro" id="IPR016181">
    <property type="entry name" value="Acyl_CoA_acyltransferase"/>
</dbReference>
<proteinExistence type="predicted"/>
<evidence type="ECO:0000256" key="2">
    <source>
        <dbReference type="ARBA" id="ARBA00023315"/>
    </source>
</evidence>
<feature type="non-terminal residue" evidence="4">
    <location>
        <position position="1"/>
    </location>
</feature>
<sequence>NKMKIRKAGKNDLKEIGKLMLKEFSKPPFNERASLKDVLKSLKFYFKNSKIYFSKKEEEIAGIIVFQIEQWWEGKVIIIQDLAVKEKFQKQNIGENLMKFLEDYAKKKKIKRIYFETNKKSSSVKFYQKLGYKINKDRIAMNKKT</sequence>
<evidence type="ECO:0000256" key="1">
    <source>
        <dbReference type="ARBA" id="ARBA00022679"/>
    </source>
</evidence>